<dbReference type="AlphaFoldDB" id="A0A2A8HDF9"/>
<gene>
    <name evidence="1" type="ORF">CN585_17730</name>
</gene>
<evidence type="ECO:0000313" key="1">
    <source>
        <dbReference type="EMBL" id="PEQ04120.1"/>
    </source>
</evidence>
<dbReference type="RefSeq" id="WP_098226842.1">
    <property type="nucleotide sequence ID" value="NZ_NUBY01000085.1"/>
</dbReference>
<accession>A0A2A8HDF9</accession>
<evidence type="ECO:0000313" key="2">
    <source>
        <dbReference type="Proteomes" id="UP000220841"/>
    </source>
</evidence>
<organism evidence="1 2">
    <name type="scientific">Bacillus toyonensis</name>
    <dbReference type="NCBI Taxonomy" id="155322"/>
    <lineage>
        <taxon>Bacteria</taxon>
        <taxon>Bacillati</taxon>
        <taxon>Bacillota</taxon>
        <taxon>Bacilli</taxon>
        <taxon>Bacillales</taxon>
        <taxon>Bacillaceae</taxon>
        <taxon>Bacillus</taxon>
        <taxon>Bacillus cereus group</taxon>
    </lineage>
</organism>
<dbReference type="Proteomes" id="UP000220841">
    <property type="component" value="Unassembled WGS sequence"/>
</dbReference>
<protein>
    <recommendedName>
        <fullName evidence="3">Zinc-finger domain-containing protein</fullName>
    </recommendedName>
</protein>
<evidence type="ECO:0008006" key="3">
    <source>
        <dbReference type="Google" id="ProtNLM"/>
    </source>
</evidence>
<name>A0A2A8HDF9_9BACI</name>
<dbReference type="EMBL" id="NUBY01000085">
    <property type="protein sequence ID" value="PEQ04120.1"/>
    <property type="molecule type" value="Genomic_DNA"/>
</dbReference>
<dbReference type="Gene3D" id="1.10.10.60">
    <property type="entry name" value="Homeodomain-like"/>
    <property type="match status" value="1"/>
</dbReference>
<reference evidence="1 2" key="1">
    <citation type="submission" date="2017-09" db="EMBL/GenBank/DDBJ databases">
        <title>Large-scale bioinformatics analysis of Bacillus genomes uncovers conserved roles of natural products in bacterial physiology.</title>
        <authorList>
            <consortium name="Agbiome Team Llc"/>
            <person name="Bleich R.M."/>
            <person name="Grubbs K.J."/>
            <person name="Santa Maria K.C."/>
            <person name="Allen S.E."/>
            <person name="Farag S."/>
            <person name="Shank E.A."/>
            <person name="Bowers A."/>
        </authorList>
    </citation>
    <scope>NUCLEOTIDE SEQUENCE [LARGE SCALE GENOMIC DNA]</scope>
    <source>
        <strain evidence="1 2">AFS021349</strain>
    </source>
</reference>
<proteinExistence type="predicted"/>
<comment type="caution">
    <text evidence="1">The sequence shown here is derived from an EMBL/GenBank/DDBJ whole genome shotgun (WGS) entry which is preliminary data.</text>
</comment>
<sequence>MNPKEKRIRILDLQDQYCQACEYQMKPLKECIQHCVVGQELKTLTKGLFAESKRQKTKEEWDEICRQAAKLYEQGIGTIVISKKLGCPASTLRDQLKRRRLWKGKTQVEIQEQSRKKWNDWCQKAVQLRKQGFSNSKISQHLGVSTLSLREQMRKRGLNFESL</sequence>